<accession>A0ACC0B9V2</accession>
<evidence type="ECO:0000313" key="1">
    <source>
        <dbReference type="EMBL" id="KAI5669400.1"/>
    </source>
</evidence>
<proteinExistence type="predicted"/>
<organism evidence="1 2">
    <name type="scientific">Catharanthus roseus</name>
    <name type="common">Madagascar periwinkle</name>
    <name type="synonym">Vinca rosea</name>
    <dbReference type="NCBI Taxonomy" id="4058"/>
    <lineage>
        <taxon>Eukaryota</taxon>
        <taxon>Viridiplantae</taxon>
        <taxon>Streptophyta</taxon>
        <taxon>Embryophyta</taxon>
        <taxon>Tracheophyta</taxon>
        <taxon>Spermatophyta</taxon>
        <taxon>Magnoliopsida</taxon>
        <taxon>eudicotyledons</taxon>
        <taxon>Gunneridae</taxon>
        <taxon>Pentapetalae</taxon>
        <taxon>asterids</taxon>
        <taxon>lamiids</taxon>
        <taxon>Gentianales</taxon>
        <taxon>Apocynaceae</taxon>
        <taxon>Rauvolfioideae</taxon>
        <taxon>Vinceae</taxon>
        <taxon>Catharanthinae</taxon>
        <taxon>Catharanthus</taxon>
    </lineage>
</organism>
<gene>
    <name evidence="1" type="ORF">M9H77_19253</name>
</gene>
<dbReference type="EMBL" id="CM044704">
    <property type="protein sequence ID" value="KAI5669400.1"/>
    <property type="molecule type" value="Genomic_DNA"/>
</dbReference>
<comment type="caution">
    <text evidence="1">The sequence shown here is derived from an EMBL/GenBank/DDBJ whole genome shotgun (WGS) entry which is preliminary data.</text>
</comment>
<evidence type="ECO:0000313" key="2">
    <source>
        <dbReference type="Proteomes" id="UP001060085"/>
    </source>
</evidence>
<dbReference type="Proteomes" id="UP001060085">
    <property type="component" value="Linkage Group LG04"/>
</dbReference>
<keyword evidence="2" id="KW-1185">Reference proteome</keyword>
<reference evidence="2" key="1">
    <citation type="journal article" date="2023" name="Nat. Plants">
        <title>Single-cell RNA sequencing provides a high-resolution roadmap for understanding the multicellular compartmentation of specialized metabolism.</title>
        <authorList>
            <person name="Sun S."/>
            <person name="Shen X."/>
            <person name="Li Y."/>
            <person name="Li Y."/>
            <person name="Wang S."/>
            <person name="Li R."/>
            <person name="Zhang H."/>
            <person name="Shen G."/>
            <person name="Guo B."/>
            <person name="Wei J."/>
            <person name="Xu J."/>
            <person name="St-Pierre B."/>
            <person name="Chen S."/>
            <person name="Sun C."/>
        </authorList>
    </citation>
    <scope>NUCLEOTIDE SEQUENCE [LARGE SCALE GENOMIC DNA]</scope>
</reference>
<protein>
    <submittedName>
        <fullName evidence="1">Uncharacterized protein</fullName>
    </submittedName>
</protein>
<sequence>MPDLVFDDLIMSSGLCPWSPNFALHDLLNLGIEAALMCLDSLRLPRWRVLAQSVLRQTLLHALRWDGLLTLDVDLLDRERSIVESSAHPVLRWLTLKVVVGQTNGAWASTDYGMLELSSDDPVMGSEYISVEPDF</sequence>
<name>A0ACC0B9V2_CATRO</name>